<proteinExistence type="predicted"/>
<gene>
    <name evidence="1" type="ORF">A8L59_11930</name>
</gene>
<accession>A0AAC9BSL7</accession>
<dbReference type="Proteomes" id="UP000078142">
    <property type="component" value="Chromosome"/>
</dbReference>
<reference evidence="1 2" key="1">
    <citation type="submission" date="2016-05" db="EMBL/GenBank/DDBJ databases">
        <authorList>
            <person name="Wang S."/>
            <person name="Zhu B."/>
        </authorList>
    </citation>
    <scope>NUCLEOTIDE SEQUENCE [LARGE SCALE GENOMIC DNA]</scope>
    <source>
        <strain evidence="1 2">CRS05-R5</strain>
    </source>
</reference>
<evidence type="ECO:0000313" key="1">
    <source>
        <dbReference type="EMBL" id="ANH98083.1"/>
    </source>
</evidence>
<evidence type="ECO:0000313" key="2">
    <source>
        <dbReference type="Proteomes" id="UP000078142"/>
    </source>
</evidence>
<dbReference type="AlphaFoldDB" id="A0AAC9BSL7"/>
<dbReference type="EMBL" id="CP015852">
    <property type="protein sequence ID" value="ANH98083.1"/>
    <property type="molecule type" value="Genomic_DNA"/>
</dbReference>
<name>A0AAC9BSL7_9PSED</name>
<protein>
    <submittedName>
        <fullName evidence="1">Uncharacterized protein</fullName>
    </submittedName>
</protein>
<organism evidence="1 2">
    <name type="scientific">Pseudomonas koreensis</name>
    <dbReference type="NCBI Taxonomy" id="198620"/>
    <lineage>
        <taxon>Bacteria</taxon>
        <taxon>Pseudomonadati</taxon>
        <taxon>Pseudomonadota</taxon>
        <taxon>Gammaproteobacteria</taxon>
        <taxon>Pseudomonadales</taxon>
        <taxon>Pseudomonadaceae</taxon>
        <taxon>Pseudomonas</taxon>
    </lineage>
</organism>
<sequence length="134" mass="14703">MQMATTGNFSFKTDAHGSFQANELTLSEVGNLFKVAAVQRINAKSSNWFSMDIEKFEGTKTFKDKQLPVIKYISRSDDFTFKYTVNSGSLTATIKAGVLAISGTLDLEMTADPDSDSQGPKTLRITDGVFDLKN</sequence>